<proteinExistence type="inferred from homology"/>
<keyword evidence="2" id="KW-0813">Transport</keyword>
<dbReference type="InterPro" id="IPR023380">
    <property type="entry name" value="DsbB-like_sf"/>
</dbReference>
<keyword evidence="3" id="KW-1003">Cell membrane</keyword>
<evidence type="ECO:0000256" key="7">
    <source>
        <dbReference type="ARBA" id="ARBA00022989"/>
    </source>
</evidence>
<organism evidence="17 18">
    <name type="scientific">Ruegeria marina</name>
    <dbReference type="NCBI Taxonomy" id="639004"/>
    <lineage>
        <taxon>Bacteria</taxon>
        <taxon>Pseudomonadati</taxon>
        <taxon>Pseudomonadota</taxon>
        <taxon>Alphaproteobacteria</taxon>
        <taxon>Rhodobacterales</taxon>
        <taxon>Roseobacteraceae</taxon>
        <taxon>Ruegeria</taxon>
    </lineage>
</organism>
<keyword evidence="6" id="KW-0249">Electron transport</keyword>
<evidence type="ECO:0000256" key="9">
    <source>
        <dbReference type="ARBA" id="ARBA00023136"/>
    </source>
</evidence>
<sequence length="153" mass="16163">MSRKTLILLAAGGSAALLLGAWAFQYIGGLAPCKMCIWQRYPHGAAVLIGALALATGWRLLPWAGALAALTTSGVGFFHAGVEQGWWEGPTTCTSGPIGGLSAEQLMEQIMNAPLVRCDEIPWQMLGISMAGWNGLISLALALLWLLAATRRS</sequence>
<comment type="similarity">
    <text evidence="13">Belongs to the DsbB family. DsbI subfamily.</text>
</comment>
<dbReference type="OrthoDB" id="9808637at2"/>
<dbReference type="InterPro" id="IPR050183">
    <property type="entry name" value="DsbB"/>
</dbReference>
<dbReference type="EMBL" id="FMZV01000001">
    <property type="protein sequence ID" value="SDC10236.1"/>
    <property type="molecule type" value="Genomic_DNA"/>
</dbReference>
<comment type="function">
    <text evidence="12">Required for disulfide bond formation in some proteins. Part of a redox system composed of DsbI and DsbL that mediates formation of an essential disulfide bond in AssT.</text>
</comment>
<keyword evidence="10" id="KW-1015">Disulfide bond</keyword>
<keyword evidence="11" id="KW-0676">Redox-active center</keyword>
<evidence type="ECO:0000256" key="4">
    <source>
        <dbReference type="ARBA" id="ARBA00022519"/>
    </source>
</evidence>
<feature type="transmembrane region" description="Helical" evidence="16">
    <location>
        <begin position="123"/>
        <end position="148"/>
    </location>
</feature>
<comment type="subunit">
    <text evidence="14">Interacts with DsbL.</text>
</comment>
<protein>
    <recommendedName>
        <fullName evidence="15">Putative protein-disulfide oxidoreductase DsbI</fullName>
    </recommendedName>
</protein>
<comment type="subcellular location">
    <subcellularLocation>
        <location evidence="1">Cell inner membrane</location>
        <topology evidence="1">Multi-pass membrane protein</topology>
    </subcellularLocation>
</comment>
<dbReference type="InterPro" id="IPR003752">
    <property type="entry name" value="DiS_bond_form_DsbB/BdbC"/>
</dbReference>
<evidence type="ECO:0000256" key="12">
    <source>
        <dbReference type="ARBA" id="ARBA00037310"/>
    </source>
</evidence>
<dbReference type="InterPro" id="IPR024199">
    <property type="entry name" value="Uncharacterised_DsbB"/>
</dbReference>
<dbReference type="PIRSF" id="PIRSF033913">
    <property type="entry name" value="S-S_format_DsbB"/>
    <property type="match status" value="1"/>
</dbReference>
<dbReference type="Gene3D" id="1.20.1550.10">
    <property type="entry name" value="DsbB-like"/>
    <property type="match status" value="1"/>
</dbReference>
<dbReference type="GO" id="GO:0015035">
    <property type="term" value="F:protein-disulfide reductase activity"/>
    <property type="evidence" value="ECO:0007669"/>
    <property type="project" value="InterPro"/>
</dbReference>
<evidence type="ECO:0000313" key="17">
    <source>
        <dbReference type="EMBL" id="SDC10236.1"/>
    </source>
</evidence>
<evidence type="ECO:0000256" key="15">
    <source>
        <dbReference type="ARBA" id="ARBA00039389"/>
    </source>
</evidence>
<dbReference type="PANTHER" id="PTHR36570">
    <property type="entry name" value="DISULFIDE BOND FORMATION PROTEIN B"/>
    <property type="match status" value="1"/>
</dbReference>
<dbReference type="Proteomes" id="UP000199628">
    <property type="component" value="Unassembled WGS sequence"/>
</dbReference>
<dbReference type="STRING" id="639004.SAMN04488239_101209"/>
<evidence type="ECO:0000256" key="2">
    <source>
        <dbReference type="ARBA" id="ARBA00022448"/>
    </source>
</evidence>
<evidence type="ECO:0000256" key="16">
    <source>
        <dbReference type="SAM" id="Phobius"/>
    </source>
</evidence>
<keyword evidence="5 16" id="KW-0812">Transmembrane</keyword>
<keyword evidence="18" id="KW-1185">Reference proteome</keyword>
<dbReference type="PANTHER" id="PTHR36570:SF1">
    <property type="entry name" value="PROTEIN-DISULFIDE OXIDOREDUCTASE DSBI"/>
    <property type="match status" value="1"/>
</dbReference>
<evidence type="ECO:0000256" key="6">
    <source>
        <dbReference type="ARBA" id="ARBA00022982"/>
    </source>
</evidence>
<dbReference type="AlphaFoldDB" id="A0A1G6IWV0"/>
<evidence type="ECO:0000313" key="18">
    <source>
        <dbReference type="Proteomes" id="UP000199628"/>
    </source>
</evidence>
<keyword evidence="4" id="KW-0997">Cell inner membrane</keyword>
<evidence type="ECO:0000256" key="1">
    <source>
        <dbReference type="ARBA" id="ARBA00004429"/>
    </source>
</evidence>
<dbReference type="GO" id="GO:0006457">
    <property type="term" value="P:protein folding"/>
    <property type="evidence" value="ECO:0007669"/>
    <property type="project" value="InterPro"/>
</dbReference>
<keyword evidence="7 16" id="KW-1133">Transmembrane helix</keyword>
<accession>A0A1G6IWV0</accession>
<evidence type="ECO:0000256" key="3">
    <source>
        <dbReference type="ARBA" id="ARBA00022475"/>
    </source>
</evidence>
<gene>
    <name evidence="17" type="ORF">SAMN04488239_101209</name>
</gene>
<keyword evidence="8" id="KW-0560">Oxidoreductase</keyword>
<dbReference type="Pfam" id="PF02600">
    <property type="entry name" value="DsbB"/>
    <property type="match status" value="1"/>
</dbReference>
<evidence type="ECO:0000256" key="10">
    <source>
        <dbReference type="ARBA" id="ARBA00023157"/>
    </source>
</evidence>
<evidence type="ECO:0000256" key="14">
    <source>
        <dbReference type="ARBA" id="ARBA00038526"/>
    </source>
</evidence>
<evidence type="ECO:0000256" key="8">
    <source>
        <dbReference type="ARBA" id="ARBA00023002"/>
    </source>
</evidence>
<dbReference type="RefSeq" id="WP_093026849.1">
    <property type="nucleotide sequence ID" value="NZ_FMZV01000001.1"/>
</dbReference>
<evidence type="ECO:0000256" key="13">
    <source>
        <dbReference type="ARBA" id="ARBA00038060"/>
    </source>
</evidence>
<keyword evidence="9 16" id="KW-0472">Membrane</keyword>
<name>A0A1G6IWV0_9RHOB</name>
<evidence type="ECO:0000256" key="11">
    <source>
        <dbReference type="ARBA" id="ARBA00023284"/>
    </source>
</evidence>
<evidence type="ECO:0000256" key="5">
    <source>
        <dbReference type="ARBA" id="ARBA00022692"/>
    </source>
</evidence>
<reference evidence="18" key="1">
    <citation type="submission" date="2016-10" db="EMBL/GenBank/DDBJ databases">
        <authorList>
            <person name="Varghese N."/>
            <person name="Submissions S."/>
        </authorList>
    </citation>
    <scope>NUCLEOTIDE SEQUENCE [LARGE SCALE GENOMIC DNA]</scope>
    <source>
        <strain evidence="18">CGMCC 1.9108</strain>
    </source>
</reference>
<dbReference type="SUPFAM" id="SSF158442">
    <property type="entry name" value="DsbB-like"/>
    <property type="match status" value="1"/>
</dbReference>
<dbReference type="GO" id="GO:0005886">
    <property type="term" value="C:plasma membrane"/>
    <property type="evidence" value="ECO:0007669"/>
    <property type="project" value="UniProtKB-SubCell"/>
</dbReference>